<feature type="transmembrane region" description="Helical" evidence="1">
    <location>
        <begin position="206"/>
        <end position="225"/>
    </location>
</feature>
<dbReference type="Proteomes" id="UP001057291">
    <property type="component" value="Unassembled WGS sequence"/>
</dbReference>
<feature type="transmembrane region" description="Helical" evidence="1">
    <location>
        <begin position="176"/>
        <end position="199"/>
    </location>
</feature>
<dbReference type="EMBL" id="BOQE01000001">
    <property type="protein sequence ID" value="GIM47516.1"/>
    <property type="molecule type" value="Genomic_DNA"/>
</dbReference>
<feature type="transmembrane region" description="Helical" evidence="1">
    <location>
        <begin position="50"/>
        <end position="73"/>
    </location>
</feature>
<feature type="transmembrane region" description="Helical" evidence="1">
    <location>
        <begin position="145"/>
        <end position="170"/>
    </location>
</feature>
<keyword evidence="1" id="KW-0812">Transmembrane</keyword>
<comment type="caution">
    <text evidence="2">The sequence shown here is derived from an EMBL/GenBank/DDBJ whole genome shotgun (WGS) entry which is preliminary data.</text>
</comment>
<dbReference type="PANTHER" id="PTHR36832">
    <property type="entry name" value="SLR1174 PROTEIN-RELATED"/>
    <property type="match status" value="1"/>
</dbReference>
<dbReference type="Pfam" id="PF06182">
    <property type="entry name" value="ABC2_membrane_6"/>
    <property type="match status" value="1"/>
</dbReference>
<dbReference type="RefSeq" id="WP_282200485.1">
    <property type="nucleotide sequence ID" value="NZ_BOQE01000001.1"/>
</dbReference>
<evidence type="ECO:0000256" key="1">
    <source>
        <dbReference type="SAM" id="Phobius"/>
    </source>
</evidence>
<feature type="transmembrane region" description="Helical" evidence="1">
    <location>
        <begin position="115"/>
        <end position="133"/>
    </location>
</feature>
<accession>A0AAV4LI96</accession>
<keyword evidence="1" id="KW-1133">Transmembrane helix</keyword>
<evidence type="ECO:0000313" key="3">
    <source>
        <dbReference type="Proteomes" id="UP001057291"/>
    </source>
</evidence>
<reference evidence="2" key="1">
    <citation type="journal article" date="2023" name="Int. J. Syst. Evol. Microbiol.">
        <title>Collibacillus ludicampi gen. nov., sp. nov., a new soil bacterium of the family Alicyclobacillaceae.</title>
        <authorList>
            <person name="Jojima T."/>
            <person name="Ioku Y."/>
            <person name="Fukuta Y."/>
            <person name="Shirasaka N."/>
            <person name="Matsumura Y."/>
            <person name="Mori M."/>
        </authorList>
    </citation>
    <scope>NUCLEOTIDE SEQUENCE</scope>
    <source>
        <strain evidence="2">TP075</strain>
    </source>
</reference>
<feature type="transmembrane region" description="Helical" evidence="1">
    <location>
        <begin position="231"/>
        <end position="254"/>
    </location>
</feature>
<evidence type="ECO:0008006" key="4">
    <source>
        <dbReference type="Google" id="ProtNLM"/>
    </source>
</evidence>
<name>A0AAV4LI96_9BACL</name>
<evidence type="ECO:0000313" key="2">
    <source>
        <dbReference type="EMBL" id="GIM47516.1"/>
    </source>
</evidence>
<dbReference type="AlphaFoldDB" id="A0AAV4LI96"/>
<organism evidence="2 3">
    <name type="scientific">Collibacillus ludicampi</name>
    <dbReference type="NCBI Taxonomy" id="2771369"/>
    <lineage>
        <taxon>Bacteria</taxon>
        <taxon>Bacillati</taxon>
        <taxon>Bacillota</taxon>
        <taxon>Bacilli</taxon>
        <taxon>Bacillales</taxon>
        <taxon>Alicyclobacillaceae</taxon>
        <taxon>Collibacillus</taxon>
    </lineage>
</organism>
<gene>
    <name evidence="2" type="ORF">DNHGIG_30650</name>
</gene>
<protein>
    <recommendedName>
        <fullName evidence="4">ABC transporter permease</fullName>
    </recommendedName>
</protein>
<proteinExistence type="predicted"/>
<dbReference type="InterPro" id="IPR010390">
    <property type="entry name" value="ABC-2_transporter-like"/>
</dbReference>
<dbReference type="PANTHER" id="PTHR36832:SF1">
    <property type="entry name" value="SLR1174 PROTEIN"/>
    <property type="match status" value="1"/>
</dbReference>
<sequence>MSLFWTFSRQAFFKISAYRANFWTEMFTLFVQIFVVKTLWSVLYKQAPSIFGNISLSQMITYGVISIVMGIVLSTDEGPHQYITTQVKTGMIANDLLKPISFPAHMLLRSTGDTIARTIFYVLPPLVVAYLILDLQIPASIQQAALFLLSLILSYLVLFFCNFLFGLIVFKTQDLIGFMFTYWALLRFLSGQLVPIWLYPDWLKSLVYALPFQAIFYTPLAIYIGKVNGAAIVQAISIQALWVVALYLLSLWVWSRVHRYLTVQGG</sequence>
<keyword evidence="3" id="KW-1185">Reference proteome</keyword>
<feature type="transmembrane region" description="Helical" evidence="1">
    <location>
        <begin position="20"/>
        <end position="43"/>
    </location>
</feature>
<keyword evidence="1" id="KW-0472">Membrane</keyword>